<accession>A0A267M896</accession>
<dbReference type="Proteomes" id="UP000216008">
    <property type="component" value="Unassembled WGS sequence"/>
</dbReference>
<dbReference type="RefSeq" id="WP_095182658.1">
    <property type="nucleotide sequence ID" value="NZ_NIBC01000035.1"/>
</dbReference>
<organism evidence="1 2">
    <name type="scientific">Lactobacillus johnsonii</name>
    <dbReference type="NCBI Taxonomy" id="33959"/>
    <lineage>
        <taxon>Bacteria</taxon>
        <taxon>Bacillati</taxon>
        <taxon>Bacillota</taxon>
        <taxon>Bacilli</taxon>
        <taxon>Lactobacillales</taxon>
        <taxon>Lactobacillaceae</taxon>
        <taxon>Lactobacillus</taxon>
    </lineage>
</organism>
<reference evidence="1 2" key="1">
    <citation type="submission" date="2017-05" db="EMBL/GenBank/DDBJ databases">
        <title>Lactobacillus johnsonii from commercial turkeys.</title>
        <authorList>
            <person name="Johnson T.J."/>
            <person name="Youmans B."/>
        </authorList>
    </citation>
    <scope>NUCLEOTIDE SEQUENCE [LARGE SCALE GENOMIC DNA]</scope>
    <source>
        <strain evidence="1 2">UMNLJ114</strain>
    </source>
</reference>
<dbReference type="EMBL" id="NIBD01000019">
    <property type="protein sequence ID" value="PAB55779.1"/>
    <property type="molecule type" value="Genomic_DNA"/>
</dbReference>
<gene>
    <name evidence="1" type="ORF">A3Q24_03415</name>
</gene>
<protein>
    <recommendedName>
        <fullName evidence="3">Siphovirus Gp157 family protein</fullName>
    </recommendedName>
</protein>
<name>A0A267M896_LACJH</name>
<dbReference type="Pfam" id="PF05565">
    <property type="entry name" value="Sipho_Gp157"/>
    <property type="match status" value="1"/>
</dbReference>
<comment type="caution">
    <text evidence="1">The sequence shown here is derived from an EMBL/GenBank/DDBJ whole genome shotgun (WGS) entry which is preliminary data.</text>
</comment>
<evidence type="ECO:0000313" key="2">
    <source>
        <dbReference type="Proteomes" id="UP000216008"/>
    </source>
</evidence>
<evidence type="ECO:0000313" key="1">
    <source>
        <dbReference type="EMBL" id="PAB55779.1"/>
    </source>
</evidence>
<evidence type="ECO:0008006" key="3">
    <source>
        <dbReference type="Google" id="ProtNLM"/>
    </source>
</evidence>
<sequence length="161" mass="18284">MAEMSAFQINAKIEELQNKNLDPQVLVDTLESLELTRNEKLDGAAGLIDRSEMKIALAKRKAKEWSEVARVEENKKKRLNRYITEVIDGAGIKELVTSEHIFKPRDYKPSVVVDKLADLPKEYITYIEDVKADKKKLYEDLKAGTEINGAHLKANRGTTIK</sequence>
<dbReference type="AlphaFoldDB" id="A0A267M896"/>
<proteinExistence type="predicted"/>
<dbReference type="InterPro" id="IPR008840">
    <property type="entry name" value="Sipho_Gp157"/>
</dbReference>